<dbReference type="OrthoDB" id="4405280at2759"/>
<keyword evidence="5 17" id="KW-0812">Transmembrane</keyword>
<dbReference type="CDD" id="cd00054">
    <property type="entry name" value="EGF_CA"/>
    <property type="match status" value="18"/>
</dbReference>
<accession>A0A913Z1Q1</accession>
<evidence type="ECO:0000256" key="4">
    <source>
        <dbReference type="ARBA" id="ARBA00022536"/>
    </source>
</evidence>
<proteinExistence type="predicted"/>
<feature type="domain" description="EGF-like" evidence="19">
    <location>
        <begin position="2883"/>
        <end position="2924"/>
    </location>
</feature>
<dbReference type="OMA" id="PYMANIN"/>
<evidence type="ECO:0000256" key="11">
    <source>
        <dbReference type="ARBA" id="ARBA00023157"/>
    </source>
</evidence>
<dbReference type="PROSITE" id="PS51233">
    <property type="entry name" value="VWFD"/>
    <property type="match status" value="2"/>
</dbReference>
<evidence type="ECO:0000256" key="8">
    <source>
        <dbReference type="ARBA" id="ARBA00022837"/>
    </source>
</evidence>
<dbReference type="GO" id="GO:0016020">
    <property type="term" value="C:membrane"/>
    <property type="evidence" value="ECO:0007669"/>
    <property type="project" value="UniProtKB-SubCell"/>
</dbReference>
<evidence type="ECO:0000259" key="23">
    <source>
        <dbReference type="PROSITE" id="PS51233"/>
    </source>
</evidence>
<dbReference type="PANTHER" id="PTHR24039:SF28">
    <property type="entry name" value="EGF-LIKE DOMAIN-CONTAINING PROTEIN"/>
    <property type="match status" value="1"/>
</dbReference>
<dbReference type="PROSITE" id="PS50856">
    <property type="entry name" value="AMOP"/>
    <property type="match status" value="1"/>
</dbReference>
<dbReference type="FunFam" id="2.10.25.10:FF:000004">
    <property type="entry name" value="Neurogenic locus notch 1"/>
    <property type="match status" value="1"/>
</dbReference>
<evidence type="ECO:0000256" key="3">
    <source>
        <dbReference type="ARBA" id="ARBA00022525"/>
    </source>
</evidence>
<keyword evidence="4 13" id="KW-0245">EGF-like domain</keyword>
<keyword evidence="15" id="KW-0768">Sushi</keyword>
<feature type="domain" description="EGF-like" evidence="19">
    <location>
        <begin position="3054"/>
        <end position="3091"/>
    </location>
</feature>
<feature type="domain" description="EGF-like" evidence="19">
    <location>
        <begin position="873"/>
        <end position="911"/>
    </location>
</feature>
<dbReference type="Pfam" id="PF00008">
    <property type="entry name" value="EGF"/>
    <property type="match status" value="1"/>
</dbReference>
<dbReference type="InterPro" id="IPR002919">
    <property type="entry name" value="TIL_dom"/>
</dbReference>
<comment type="caution">
    <text evidence="13">Lacks conserved residue(s) required for the propagation of feature annotation.</text>
</comment>
<keyword evidence="11 13" id="KW-1015">Disulfide bond</keyword>
<dbReference type="InterPro" id="IPR001846">
    <property type="entry name" value="VWF_type-D"/>
</dbReference>
<feature type="disulfide bond" evidence="13">
    <location>
        <begin position="2689"/>
        <end position="2706"/>
    </location>
</feature>
<dbReference type="InterPro" id="IPR014853">
    <property type="entry name" value="VWF/SSPO/ZAN-like_Cys-rich_dom"/>
</dbReference>
<dbReference type="InterPro" id="IPR001881">
    <property type="entry name" value="EGF-like_Ca-bd_dom"/>
</dbReference>
<dbReference type="InterPro" id="IPR005533">
    <property type="entry name" value="AMOP_dom"/>
</dbReference>
<feature type="domain" description="SEA" evidence="18">
    <location>
        <begin position="2925"/>
        <end position="3056"/>
    </location>
</feature>
<dbReference type="PROSITE" id="PS00022">
    <property type="entry name" value="EGF_1"/>
    <property type="match status" value="3"/>
</dbReference>
<dbReference type="PANTHER" id="PTHR24039">
    <property type="entry name" value="FIBRILLIN-RELATED"/>
    <property type="match status" value="1"/>
</dbReference>
<feature type="region of interest" description="Disordered" evidence="16">
    <location>
        <begin position="38"/>
        <end position="69"/>
    </location>
</feature>
<feature type="domain" description="EGF-like" evidence="19">
    <location>
        <begin position="2465"/>
        <end position="2510"/>
    </location>
</feature>
<dbReference type="GO" id="GO:0071944">
    <property type="term" value="C:cell periphery"/>
    <property type="evidence" value="ECO:0007669"/>
    <property type="project" value="UniProtKB-ARBA"/>
</dbReference>
<dbReference type="SUPFAM" id="SSF57567">
    <property type="entry name" value="Serine protease inhibitors"/>
    <property type="match status" value="1"/>
</dbReference>
<keyword evidence="25" id="KW-1185">Reference proteome</keyword>
<evidence type="ECO:0008006" key="26">
    <source>
        <dbReference type="Google" id="ProtNLM"/>
    </source>
</evidence>
<feature type="region of interest" description="Disordered" evidence="16">
    <location>
        <begin position="1"/>
        <end position="20"/>
    </location>
</feature>
<feature type="domain" description="EGF-like" evidence="19">
    <location>
        <begin position="2092"/>
        <end position="2133"/>
    </location>
</feature>
<dbReference type="FunFam" id="2.10.25.10:FF:000014">
    <property type="entry name" value="Latent-transforming growth factor beta-binding protein 3"/>
    <property type="match status" value="1"/>
</dbReference>
<keyword evidence="8" id="KW-0106">Calcium</keyword>
<dbReference type="SMART" id="SM00179">
    <property type="entry name" value="EGF_CA"/>
    <property type="match status" value="25"/>
</dbReference>
<feature type="disulfide bond" evidence="14">
    <location>
        <begin position="633"/>
        <end position="645"/>
    </location>
</feature>
<dbReference type="Proteomes" id="UP000887568">
    <property type="component" value="Unplaced"/>
</dbReference>
<dbReference type="SMART" id="SM00539">
    <property type="entry name" value="NIDO"/>
    <property type="match status" value="1"/>
</dbReference>
<evidence type="ECO:0000259" key="21">
    <source>
        <dbReference type="PROSITE" id="PS50923"/>
    </source>
</evidence>
<evidence type="ECO:0000259" key="22">
    <source>
        <dbReference type="PROSITE" id="PS51220"/>
    </source>
</evidence>
<evidence type="ECO:0000256" key="13">
    <source>
        <dbReference type="PROSITE-ProRule" id="PRU00076"/>
    </source>
</evidence>
<keyword evidence="7" id="KW-0677">Repeat</keyword>
<dbReference type="CDD" id="cd00033">
    <property type="entry name" value="CCP"/>
    <property type="match status" value="1"/>
</dbReference>
<feature type="domain" description="VWFD" evidence="23">
    <location>
        <begin position="233"/>
        <end position="407"/>
    </location>
</feature>
<dbReference type="GO" id="GO:0007160">
    <property type="term" value="P:cell-matrix adhesion"/>
    <property type="evidence" value="ECO:0007669"/>
    <property type="project" value="InterPro"/>
</dbReference>
<dbReference type="SMART" id="SM00192">
    <property type="entry name" value="LDLa"/>
    <property type="match status" value="2"/>
</dbReference>
<dbReference type="InterPro" id="IPR009030">
    <property type="entry name" value="Growth_fac_rcpt_cys_sf"/>
</dbReference>
<dbReference type="InterPro" id="IPR000082">
    <property type="entry name" value="SEA_dom"/>
</dbReference>
<feature type="domain" description="EGF-like" evidence="19">
    <location>
        <begin position="2051"/>
        <end position="2089"/>
    </location>
</feature>
<dbReference type="PROSITE" id="PS50923">
    <property type="entry name" value="SUSHI"/>
    <property type="match status" value="1"/>
</dbReference>
<dbReference type="InterPro" id="IPR024731">
    <property type="entry name" value="NELL2-like_EGF"/>
</dbReference>
<evidence type="ECO:0000259" key="19">
    <source>
        <dbReference type="PROSITE" id="PS50026"/>
    </source>
</evidence>
<evidence type="ECO:0000259" key="18">
    <source>
        <dbReference type="PROSITE" id="PS50024"/>
    </source>
</evidence>
<evidence type="ECO:0000256" key="16">
    <source>
        <dbReference type="SAM" id="MobiDB-lite"/>
    </source>
</evidence>
<feature type="domain" description="NIDO" evidence="22">
    <location>
        <begin position="1000"/>
        <end position="1160"/>
    </location>
</feature>
<evidence type="ECO:0000259" key="20">
    <source>
        <dbReference type="PROSITE" id="PS50856"/>
    </source>
</evidence>
<feature type="domain" description="EGF-like" evidence="19">
    <location>
        <begin position="2342"/>
        <end position="2381"/>
    </location>
</feature>
<feature type="compositionally biased region" description="Polar residues" evidence="16">
    <location>
        <begin position="60"/>
        <end position="69"/>
    </location>
</feature>
<keyword evidence="10 17" id="KW-0472">Membrane</keyword>
<dbReference type="Gene3D" id="4.10.400.10">
    <property type="entry name" value="Low-density Lipoprotein Receptor"/>
    <property type="match status" value="1"/>
</dbReference>
<dbReference type="EnsemblMetazoa" id="XM_038189679.1">
    <property type="protein sequence ID" value="XP_038045607.1"/>
    <property type="gene ID" value="LOC119720126"/>
</dbReference>
<dbReference type="InterPro" id="IPR000742">
    <property type="entry name" value="EGF"/>
</dbReference>
<dbReference type="FunFam" id="2.10.25.10:FF:000059">
    <property type="entry name" value="Mannan-binding lectin serine protease 1"/>
    <property type="match status" value="1"/>
</dbReference>
<dbReference type="GeneID" id="119720126"/>
<dbReference type="RefSeq" id="XP_038045607.1">
    <property type="nucleotide sequence ID" value="XM_038189679.1"/>
</dbReference>
<feature type="domain" description="EGF-like" evidence="19">
    <location>
        <begin position="2552"/>
        <end position="2590"/>
    </location>
</feature>
<keyword evidence="12" id="KW-0325">Glycoprotein</keyword>
<sequence>MAEISTPVETTTEEFTTTTEAATTGTTLFVTATYKTTEQTTASQNTPAQTQITESKRSKTVAQTTSEGKTMTEFTPSELTTAKVGTFGQTTDSLEHTQFPQTSTPLGTPPEITSLVTGDHTSFAQSTTPSPATLQQTIFPQTVVFTETLTVDAGSTKVQTTAPAKITTETVTDLHETLKLTTLGQITISGTSEESITTESLSTISNITSPVNPTAPHVTSFPETTKVAEIGEVEAIAVGDPHYTTFDGRHFTFQGDCEYLLASDCIADNSQFEVVTVNQQSTSSFQTAVTQSVRITLGDTIIQLQRGRRQIVNDIAVNTPAFLGNDISIRRTGLQTSILTPLGLRVKWDGSTGVKVLLNGTTYRTMVCGLGGNNDGDPDDDFTSISGSPTSLLAFANSYIVNTAECPETSTSVPSPCDNNSTIAAIAATICNDIIRSDGPFAACVAAMPTDASNFYSDCQYDICALYPDTSGACDIFAAFVDTCNARGYPPSDWRSSDLCSLTCPANAAYSTCSNDCEFTCADYRRGGQLESACDALPCVEGCVCNDGYYQDGDSCVLPEDCGCVYNSNYYYLNQTFLTEGCENTCTCGAGGVTTCEKSNCSVNSVCQIINNAYACVCRESYDGDGYTCERTCESYQYKCPEGTCVPAEWICDGFPGDCIDFYDEDEMLCCDVMNVTSHCPKPNHYRCPDGVYIPESYLCDDIPYDCGNNMDESEEVCSGACIYPGDLTNGRVGPQKFRYRDGESVFFQCFSGYTRIGPTEIMCNNTVWSDDLPTCYENCIIPVPPFHGFVDAMAFNHSDVIGFSCEAGYLLDPANATLACDNGQVNGTVPVCLDINECASTPCMNGGACLNKVNSYECVCNSAWTGVNCETDVDECMAGTDTCHANAVCTNTVGSFTCACIDGYRGDGFECLEIIFFPFGLENGDQSLRDVNEQVDFEMLSQTFQPETGFPFGRTFYPGLYFMDNGLLILLNENDDKLGFPNPFPGGFTDINTVPMVAPFWADTDLTSTEGDVFYQVYVPSASGTEAGDAILEDANSRIRAQYAPSFFSFNATWMLVVTWYQMPSFIQQNETDTFQAALVTDGIYSFSIFNYHEGGMLWDYDSLASTDLIIGYNGGFGTYANAQLDNPPFAVGGDAFRPDQFLGNTGLKGRWIYRLENNTDSTVNPKQFCLDWYSRQPNPMTWDRYLGTCPCSFDQGRNDRSYGRRASSRGRVASAASRAPGRFSQELLDQIEALEGQPFCLVTELSPSLNGAGMRCCYRGDRSLIVGYDTDYLISVEERYLFNFQGEVPEYEPDLVNWLLEDYFPRHYCCNAANDEAFCDMYFEKRPPGSCNGYLPPNTGWTIGDPHIETLDGNAYTFNGLGEYVHVTFPDGTGGTIFEVQGRTAQALDTQTQQLTQATIFVAFVAKAQDAQKVQMTLNADGSDVDILVDDVPFDKALFVDGKYTVNGTLQLSLQDNNGTIRYIAYWLNGMSISVGSASGILDMVFSAPETFRDGSSRGLLGVWNNDPADDFMKENGMLLTPNGNDSSYTEADYFTFGESWRTTVNTTLFNYEAGESWDTINDETFVPLFLEDLIAAADPAYLSQVQTMCGTDNQCLYDALATKNLELGMETMTQNQGFTNEAGDLANFPPNITGPNLLQAVVGEQVTLTTTSFDPEGQTISFSLTEDIPNSTLSQNGVFTWNPSTVNKVRVGIRAFDGDTNAVLEPTVKVCDCQNGGTCMYDQYTQDSNIIVDKFAVVVCACSLAWTGDFCETDRNGCEDDPCFPGITCVDAVAPLEGNTCGPCPDGLEGNGFKCYDFDECTQPGGSPCEQLCDNILGGYRCSCESGYELHPDARTCLDIDECDLQTDNCHEFATCANTAGGFTCTCSQGFTDTNGDGTLCEDIDECFSQVPVCDTNSECSNTVGTYSCVCNTGYEKINGVCEDINECTRGLNNCSSSATCVNSPGSYVCTCNSGFEGDGEVCLNIDECMLAIRPCHPRAMCEDTFGSFICVCIPGQIGNGITCTDVDECLANTDDCAVGTAMCTNTQGSYECRCYEGYTGNGTVCEDINECVLNATICSVNANCQNTPGSYVCSCKDGYFGDGAECFDMNECTEEIDTCNDTLGMCINNVGSYTCRCVVGYEGDGRTCTNIDECNLNTDDCEQTCTDSIGSFVCSCRSGFTIDITSTNLCLDIDECNLGIDNCGQGCNNTDGSYECYCFEGFKMDNQGDCVPDSVCINKNCTNGDCYALNGMELCSCYSGYKLDSSNDALCINIDECTDPQYPDACNQICNDATPGYTCDCNTGFLLTTEGRLCEDINECTEGTSTCDAVSENCFNIDGGFICNCKSGFVMNGTICSDVNECDGVNLCSANAVCTNSPGSYSCTCQSGYSGDGETCVDINECASSSLNDCSENAMCTNLAGSFQCDCLTGFEFNGTDCNDINECDVGNNTCTGLSMCVNTPGSYLCPCLNGYEGDGSNCIDVNECTLPSTDASADDCHADATCNNTAGGYLCECNSGYSGNGTSCTDIDECNIPGSCAGNSTCSNTVGDYVCTCNEGYSGDARTECFDIDECLDFPCDVNAQCTNSIGSFMCTCHSGYTGTGFNCSDVDECEAQNLNDCHPLSTCINVDGSFTCRCRDGYVTSDGFSPGRECEDVNECTFETDTCDSVKEVCINNFGSFTCMCGNGYQGTAGACIDIDECQTNPCDTQVNTRCQNLAGSYRCVCRTGYFELYGVCTAGVSKTVYGLFTDIIGFEVNDLYFYYNDTTVYQIPLSTDLDAHFNASMLRDYQSVFVRSITMAGQVARVIMTLTFLPNSSVTDMEIIDAFVSQLTGRFGNVVLPNSKVYNTSFAVGDPIINPCEEGTFQCGENAACVFNGISDQHTCMCQDGWSGSGNDTCTDIDECLSAPCTGRGEVCVNSPGSYSCDCRVMDGFQRVGDTCVLFITYEGVFDIYEVDRIAGDAQFDPALSDPTSPEFLDLSLRVCGVVRHTILLERLVQDFYYDCQVVNFTMVDQGTQANFLMVFTDGVLASSDQLQRLFMSQLDNENVIVSGTTTLGNLTLAPSSIVISDINPACTDGYCLNGGTCHNTGDNGRNCTCIEGYTGSRCEIPPPEVTTTATVTLEPPVVVTTAPPGTTIAPGGGLTTLQIIGIALGMAAFVLLIILMCLCMLVMLRRRQAADRRRLEYFRGPSDRMKVIYNPPLGATRISEYRGYLQPDEYRGVDNESFSDSSSFIASLGQRSEEESRMRHLANVITQSPYLNERMRARISSMISQEPQRLSQEEFVRPYIATGREAAEIEVHRDPEDQSFRRPTAQLPERQSSFRIPRAQFYWDSNTESFT</sequence>
<feature type="disulfide bond" evidence="13">
    <location>
        <begin position="861"/>
        <end position="870"/>
    </location>
</feature>
<feature type="domain" description="EGF-like" evidence="19">
    <location>
        <begin position="2424"/>
        <end position="2464"/>
    </location>
</feature>
<dbReference type="InterPro" id="IPR036084">
    <property type="entry name" value="Ser_inhib-like_sf"/>
</dbReference>
<dbReference type="Pfam" id="PF00094">
    <property type="entry name" value="VWD"/>
    <property type="match status" value="2"/>
</dbReference>
<dbReference type="CDD" id="cd00112">
    <property type="entry name" value="LDLa"/>
    <property type="match status" value="1"/>
</dbReference>
<feature type="domain" description="EGF-like" evidence="19">
    <location>
        <begin position="2511"/>
        <end position="2549"/>
    </location>
</feature>
<dbReference type="PROSITE" id="PS01186">
    <property type="entry name" value="EGF_2"/>
    <property type="match status" value="16"/>
</dbReference>
<feature type="domain" description="EGF-like" evidence="19">
    <location>
        <begin position="1886"/>
        <end position="1926"/>
    </location>
</feature>
<dbReference type="CDD" id="cd19941">
    <property type="entry name" value="TIL"/>
    <property type="match status" value="1"/>
</dbReference>
<feature type="compositionally biased region" description="Polar residues" evidence="16">
    <location>
        <begin position="42"/>
        <end position="53"/>
    </location>
</feature>
<evidence type="ECO:0000256" key="10">
    <source>
        <dbReference type="ARBA" id="ARBA00023136"/>
    </source>
</evidence>
<feature type="domain" description="EGF-like" evidence="19">
    <location>
        <begin position="2009"/>
        <end position="2050"/>
    </location>
</feature>
<evidence type="ECO:0000256" key="9">
    <source>
        <dbReference type="ARBA" id="ARBA00022989"/>
    </source>
</evidence>
<dbReference type="InterPro" id="IPR000152">
    <property type="entry name" value="EGF-type_Asp/Asn_hydroxyl_site"/>
</dbReference>
<dbReference type="GO" id="GO:0005509">
    <property type="term" value="F:calcium ion binding"/>
    <property type="evidence" value="ECO:0007669"/>
    <property type="project" value="InterPro"/>
</dbReference>
<dbReference type="InterPro" id="IPR002172">
    <property type="entry name" value="LDrepeatLR_classA_rpt"/>
</dbReference>
<dbReference type="InterPro" id="IPR003886">
    <property type="entry name" value="NIDO_dom"/>
</dbReference>
<dbReference type="Pfam" id="PF07645">
    <property type="entry name" value="EGF_CA"/>
    <property type="match status" value="17"/>
</dbReference>
<feature type="domain" description="VWFD" evidence="23">
    <location>
        <begin position="1340"/>
        <end position="1551"/>
    </location>
</feature>
<organism evidence="24 25">
    <name type="scientific">Patiria miniata</name>
    <name type="common">Bat star</name>
    <name type="synonym">Asterina miniata</name>
    <dbReference type="NCBI Taxonomy" id="46514"/>
    <lineage>
        <taxon>Eukaryota</taxon>
        <taxon>Metazoa</taxon>
        <taxon>Echinodermata</taxon>
        <taxon>Eleutherozoa</taxon>
        <taxon>Asterozoa</taxon>
        <taxon>Asteroidea</taxon>
        <taxon>Valvatacea</taxon>
        <taxon>Valvatida</taxon>
        <taxon>Asterinidae</taxon>
        <taxon>Patiria</taxon>
    </lineage>
</organism>
<feature type="domain" description="EGF-like" evidence="19">
    <location>
        <begin position="2382"/>
        <end position="2423"/>
    </location>
</feature>
<dbReference type="SMART" id="SM00832">
    <property type="entry name" value="C8"/>
    <property type="match status" value="1"/>
</dbReference>
<feature type="transmembrane region" description="Helical" evidence="17">
    <location>
        <begin position="3131"/>
        <end position="3156"/>
    </location>
</feature>
<dbReference type="InterPro" id="IPR018097">
    <property type="entry name" value="EGF_Ca-bd_CS"/>
</dbReference>
<dbReference type="SMART" id="SM00032">
    <property type="entry name" value="CCP"/>
    <property type="match status" value="2"/>
</dbReference>
<dbReference type="PROSITE" id="PS50026">
    <property type="entry name" value="EGF_3"/>
    <property type="match status" value="22"/>
</dbReference>
<dbReference type="Gene3D" id="2.10.25.10">
    <property type="entry name" value="Laminin"/>
    <property type="match status" value="28"/>
</dbReference>
<evidence type="ECO:0000256" key="17">
    <source>
        <dbReference type="SAM" id="Phobius"/>
    </source>
</evidence>
<dbReference type="InterPro" id="IPR035976">
    <property type="entry name" value="Sushi/SCR/CCP_sf"/>
</dbReference>
<keyword evidence="6" id="KW-0732">Signal</keyword>
<dbReference type="InterPro" id="IPR000436">
    <property type="entry name" value="Sushi_SCR_CCP_dom"/>
</dbReference>
<feature type="disulfide bond" evidence="13">
    <location>
        <begin position="3081"/>
        <end position="3090"/>
    </location>
</feature>
<dbReference type="SMART" id="SM00723">
    <property type="entry name" value="AMOP"/>
    <property type="match status" value="1"/>
</dbReference>
<evidence type="ECO:0000256" key="5">
    <source>
        <dbReference type="ARBA" id="ARBA00022692"/>
    </source>
</evidence>
<dbReference type="Pfam" id="PF12947">
    <property type="entry name" value="EGF_3"/>
    <property type="match status" value="5"/>
</dbReference>
<evidence type="ECO:0000256" key="7">
    <source>
        <dbReference type="ARBA" id="ARBA00022737"/>
    </source>
</evidence>
<feature type="domain" description="EGF-like" evidence="19">
    <location>
        <begin position="2839"/>
        <end position="2882"/>
    </location>
</feature>
<feature type="domain" description="EGF-like" evidence="19">
    <location>
        <begin position="1927"/>
        <end position="1967"/>
    </location>
</feature>
<dbReference type="InterPro" id="IPR036055">
    <property type="entry name" value="LDL_receptor-like_sf"/>
</dbReference>
<dbReference type="Pfam" id="PF06119">
    <property type="entry name" value="NIDO"/>
    <property type="match status" value="1"/>
</dbReference>
<dbReference type="SMART" id="SM00216">
    <property type="entry name" value="VWD"/>
    <property type="match status" value="2"/>
</dbReference>
<feature type="domain" description="EGF-like" evidence="19">
    <location>
        <begin position="2591"/>
        <end position="2637"/>
    </location>
</feature>
<evidence type="ECO:0000256" key="2">
    <source>
        <dbReference type="ARBA" id="ARBA00004613"/>
    </source>
</evidence>
<dbReference type="SUPFAM" id="SSF57535">
    <property type="entry name" value="Complement control module/SCR domain"/>
    <property type="match status" value="2"/>
</dbReference>
<comment type="subcellular location">
    <subcellularLocation>
        <location evidence="1">Membrane</location>
    </subcellularLocation>
    <subcellularLocation>
        <location evidence="2">Secreted</location>
    </subcellularLocation>
</comment>
<feature type="domain" description="EGF-like" evidence="19">
    <location>
        <begin position="1968"/>
        <end position="2008"/>
    </location>
</feature>
<dbReference type="SMART" id="SM00181">
    <property type="entry name" value="EGF"/>
    <property type="match status" value="31"/>
</dbReference>
<dbReference type="PROSITE" id="PS00010">
    <property type="entry name" value="ASX_HYDROXYL"/>
    <property type="match status" value="22"/>
</dbReference>
<dbReference type="InterPro" id="IPR049883">
    <property type="entry name" value="NOTCH1_EGF-like"/>
</dbReference>
<dbReference type="InterPro" id="IPR036364">
    <property type="entry name" value="SEA_dom_sf"/>
</dbReference>
<dbReference type="SUPFAM" id="SSF57196">
    <property type="entry name" value="EGF/Laminin"/>
    <property type="match status" value="4"/>
</dbReference>
<feature type="domain" description="AMOP" evidence="20">
    <location>
        <begin position="1163"/>
        <end position="1328"/>
    </location>
</feature>
<feature type="domain" description="EGF-like" evidence="19">
    <location>
        <begin position="2638"/>
        <end position="2679"/>
    </location>
</feature>
<dbReference type="FunFam" id="2.10.25.10:FF:000038">
    <property type="entry name" value="Fibrillin 2"/>
    <property type="match status" value="14"/>
</dbReference>
<dbReference type="Pfam" id="PF01826">
    <property type="entry name" value="TIL"/>
    <property type="match status" value="1"/>
</dbReference>
<name>A0A913Z1Q1_PATMI</name>
<evidence type="ECO:0000256" key="15">
    <source>
        <dbReference type="PROSITE-ProRule" id="PRU00302"/>
    </source>
</evidence>
<dbReference type="SUPFAM" id="SSF57184">
    <property type="entry name" value="Growth factor receptor domain"/>
    <property type="match status" value="7"/>
</dbReference>
<keyword evidence="9 17" id="KW-1133">Transmembrane helix</keyword>
<dbReference type="PROSITE" id="PS01187">
    <property type="entry name" value="EGF_CA"/>
    <property type="match status" value="9"/>
</dbReference>
<dbReference type="GO" id="GO:0005576">
    <property type="term" value="C:extracellular region"/>
    <property type="evidence" value="ECO:0007669"/>
    <property type="project" value="UniProtKB-SubCell"/>
</dbReference>
<keyword evidence="3" id="KW-0964">Secreted</keyword>
<reference evidence="24" key="1">
    <citation type="submission" date="2022-11" db="UniProtKB">
        <authorList>
            <consortium name="EnsemblMetazoa"/>
        </authorList>
    </citation>
    <scope>IDENTIFICATION</scope>
</reference>
<dbReference type="FunFam" id="2.10.25.10:FF:000005">
    <property type="entry name" value="Fibrillin 2"/>
    <property type="match status" value="1"/>
</dbReference>
<evidence type="ECO:0000313" key="25">
    <source>
        <dbReference type="Proteomes" id="UP000887568"/>
    </source>
</evidence>
<feature type="domain" description="EGF-like" evidence="19">
    <location>
        <begin position="2680"/>
        <end position="2720"/>
    </location>
</feature>
<evidence type="ECO:0000256" key="6">
    <source>
        <dbReference type="ARBA" id="ARBA00022729"/>
    </source>
</evidence>
<feature type="disulfide bond" evidence="13">
    <location>
        <begin position="2850"/>
        <end position="2867"/>
    </location>
</feature>
<evidence type="ECO:0000256" key="12">
    <source>
        <dbReference type="ARBA" id="ARBA00023180"/>
    </source>
</evidence>
<evidence type="ECO:0000313" key="24">
    <source>
        <dbReference type="EnsemblMetazoa" id="XP_038045607.1"/>
    </source>
</evidence>
<dbReference type="PROSITE" id="PS50068">
    <property type="entry name" value="LDLRA_2"/>
    <property type="match status" value="2"/>
</dbReference>
<feature type="domain" description="Sushi" evidence="21">
    <location>
        <begin position="720"/>
        <end position="778"/>
    </location>
</feature>
<evidence type="ECO:0000256" key="1">
    <source>
        <dbReference type="ARBA" id="ARBA00004370"/>
    </source>
</evidence>
<dbReference type="SUPFAM" id="SSF82671">
    <property type="entry name" value="SEA domain"/>
    <property type="match status" value="1"/>
</dbReference>
<dbReference type="PROSITE" id="PS51220">
    <property type="entry name" value="NIDO"/>
    <property type="match status" value="1"/>
</dbReference>
<feature type="domain" description="EGF-like" evidence="19">
    <location>
        <begin position="592"/>
        <end position="630"/>
    </location>
</feature>
<evidence type="ECO:0000256" key="14">
    <source>
        <dbReference type="PROSITE-ProRule" id="PRU00124"/>
    </source>
</evidence>
<protein>
    <recommendedName>
        <fullName evidence="26">Mucin-like protein</fullName>
    </recommendedName>
</protein>
<feature type="domain" description="EGF-like" evidence="19">
    <location>
        <begin position="1842"/>
        <end position="1880"/>
    </location>
</feature>
<feature type="domain" description="EGF-like" evidence="19">
    <location>
        <begin position="835"/>
        <end position="871"/>
    </location>
</feature>
<dbReference type="PROSITE" id="PS50024">
    <property type="entry name" value="SEA"/>
    <property type="match status" value="1"/>
</dbReference>